<keyword evidence="4" id="KW-0812">Transmembrane</keyword>
<dbReference type="InterPro" id="IPR021765">
    <property type="entry name" value="UstYa-like"/>
</dbReference>
<comment type="similarity">
    <text evidence="3">Belongs to the ustYa family.</text>
</comment>
<proteinExistence type="inferred from homology"/>
<dbReference type="EMBL" id="MU006574">
    <property type="protein sequence ID" value="KAF2747166.1"/>
    <property type="molecule type" value="Genomic_DNA"/>
</dbReference>
<dbReference type="PANTHER" id="PTHR33365:SF11">
    <property type="entry name" value="TAT PATHWAY SIGNAL SEQUENCE"/>
    <property type="match status" value="1"/>
</dbReference>
<feature type="transmembrane region" description="Helical" evidence="4">
    <location>
        <begin position="51"/>
        <end position="71"/>
    </location>
</feature>
<evidence type="ECO:0000313" key="5">
    <source>
        <dbReference type="EMBL" id="KAF2747166.1"/>
    </source>
</evidence>
<reference evidence="5" key="1">
    <citation type="journal article" date="2020" name="Stud. Mycol.">
        <title>101 Dothideomycetes genomes: a test case for predicting lifestyles and emergence of pathogens.</title>
        <authorList>
            <person name="Haridas S."/>
            <person name="Albert R."/>
            <person name="Binder M."/>
            <person name="Bloem J."/>
            <person name="Labutti K."/>
            <person name="Salamov A."/>
            <person name="Andreopoulos B."/>
            <person name="Baker S."/>
            <person name="Barry K."/>
            <person name="Bills G."/>
            <person name="Bluhm B."/>
            <person name="Cannon C."/>
            <person name="Castanera R."/>
            <person name="Culley D."/>
            <person name="Daum C."/>
            <person name="Ezra D."/>
            <person name="Gonzalez J."/>
            <person name="Henrissat B."/>
            <person name="Kuo A."/>
            <person name="Liang C."/>
            <person name="Lipzen A."/>
            <person name="Lutzoni F."/>
            <person name="Magnuson J."/>
            <person name="Mondo S."/>
            <person name="Nolan M."/>
            <person name="Ohm R."/>
            <person name="Pangilinan J."/>
            <person name="Park H.-J."/>
            <person name="Ramirez L."/>
            <person name="Alfaro M."/>
            <person name="Sun H."/>
            <person name="Tritt A."/>
            <person name="Yoshinaga Y."/>
            <person name="Zwiers L.-H."/>
            <person name="Turgeon B."/>
            <person name="Goodwin S."/>
            <person name="Spatafora J."/>
            <person name="Crous P."/>
            <person name="Grigoriev I."/>
        </authorList>
    </citation>
    <scope>NUCLEOTIDE SEQUENCE</scope>
    <source>
        <strain evidence="5">CBS 119925</strain>
    </source>
</reference>
<sequence>MKGITPRWIQSGVEKENDTEVEYHEIEPLHAAAENYEDSVRPESLRKVVKILAGANVGLLVTVGILLWATLKEGTLSSKSHNGPWWSKDIIDKGPEIAVTFKPAYNYSSFDFKSIKNLYTKYPLDESKLLAVPVPNAQKYGIPPGYPTLSDSQIENYSPAFIHQFHCLSLWRDSYWMLRHRLGIVPANYIPPVFIYWENEREHLNHVEHCMDYLRQTISCWADTTMEGPEPHKDGRRIHTDGMGMRHQCWDMEAVWERFREMRVPMRYLNASRSAA</sequence>
<dbReference type="Proteomes" id="UP000799440">
    <property type="component" value="Unassembled WGS sequence"/>
</dbReference>
<organism evidence="5 6">
    <name type="scientific">Sporormia fimetaria CBS 119925</name>
    <dbReference type="NCBI Taxonomy" id="1340428"/>
    <lineage>
        <taxon>Eukaryota</taxon>
        <taxon>Fungi</taxon>
        <taxon>Dikarya</taxon>
        <taxon>Ascomycota</taxon>
        <taxon>Pezizomycotina</taxon>
        <taxon>Dothideomycetes</taxon>
        <taxon>Pleosporomycetidae</taxon>
        <taxon>Pleosporales</taxon>
        <taxon>Sporormiaceae</taxon>
        <taxon>Sporormia</taxon>
    </lineage>
</organism>
<evidence type="ECO:0000256" key="2">
    <source>
        <dbReference type="ARBA" id="ARBA00023002"/>
    </source>
</evidence>
<protein>
    <recommendedName>
        <fullName evidence="7">Oxidase ustYa</fullName>
    </recommendedName>
</protein>
<dbReference type="GO" id="GO:0016491">
    <property type="term" value="F:oxidoreductase activity"/>
    <property type="evidence" value="ECO:0007669"/>
    <property type="project" value="UniProtKB-KW"/>
</dbReference>
<accession>A0A6A6VB98</accession>
<dbReference type="OrthoDB" id="3687641at2759"/>
<evidence type="ECO:0000313" key="6">
    <source>
        <dbReference type="Proteomes" id="UP000799440"/>
    </source>
</evidence>
<evidence type="ECO:0000256" key="4">
    <source>
        <dbReference type="SAM" id="Phobius"/>
    </source>
</evidence>
<keyword evidence="4" id="KW-0472">Membrane</keyword>
<dbReference type="AlphaFoldDB" id="A0A6A6VB98"/>
<dbReference type="GO" id="GO:0043386">
    <property type="term" value="P:mycotoxin biosynthetic process"/>
    <property type="evidence" value="ECO:0007669"/>
    <property type="project" value="InterPro"/>
</dbReference>
<keyword evidence="4" id="KW-1133">Transmembrane helix</keyword>
<evidence type="ECO:0008006" key="7">
    <source>
        <dbReference type="Google" id="ProtNLM"/>
    </source>
</evidence>
<dbReference type="Pfam" id="PF11807">
    <property type="entry name" value="UstYa"/>
    <property type="match status" value="1"/>
</dbReference>
<keyword evidence="2" id="KW-0560">Oxidoreductase</keyword>
<name>A0A6A6VB98_9PLEO</name>
<keyword evidence="6" id="KW-1185">Reference proteome</keyword>
<gene>
    <name evidence="5" type="ORF">M011DRAFT_477612</name>
</gene>
<comment type="pathway">
    <text evidence="1">Mycotoxin biosynthesis.</text>
</comment>
<evidence type="ECO:0000256" key="3">
    <source>
        <dbReference type="ARBA" id="ARBA00035112"/>
    </source>
</evidence>
<dbReference type="PANTHER" id="PTHR33365">
    <property type="entry name" value="YALI0B05434P"/>
    <property type="match status" value="1"/>
</dbReference>
<evidence type="ECO:0000256" key="1">
    <source>
        <dbReference type="ARBA" id="ARBA00004685"/>
    </source>
</evidence>